<gene>
    <name evidence="1" type="ORF">FOXB_08317</name>
</gene>
<accession>F9FPI7</accession>
<comment type="caution">
    <text evidence="1">The sequence shown here is derived from an EMBL/GenBank/DDBJ whole genome shotgun (WGS) entry which is preliminary data.</text>
</comment>
<reference evidence="1" key="1">
    <citation type="journal article" date="2012" name="Mol. Plant Microbe Interact.">
        <title>A highly conserved effector in Fusarium oxysporum is required for full virulence on Arabidopsis.</title>
        <authorList>
            <person name="Thatcher L.F."/>
            <person name="Gardiner D.M."/>
            <person name="Kazan K."/>
            <person name="Manners J."/>
        </authorList>
    </citation>
    <scope>NUCLEOTIDE SEQUENCE [LARGE SCALE GENOMIC DNA]</scope>
    <source>
        <strain evidence="1">Fo5176</strain>
    </source>
</reference>
<proteinExistence type="predicted"/>
<protein>
    <submittedName>
        <fullName evidence="1">Uncharacterized protein</fullName>
    </submittedName>
</protein>
<sequence length="163" mass="17869">MATVIPEIRTALILAQASLVLSNESSERCWNTHFRAVPHSGKWKGLTAIAQRYSITPLGLFGEEIVEVVVMPTHGMDEYSSAGWAADLGFGLEAISNILPKARSPKDMPTGEDQSPEGFSLAVLELVVKWEDGDILSTDATFWGKIPEFDIISLDIRGELRPE</sequence>
<dbReference type="AlphaFoldDB" id="F9FPI7"/>
<name>F9FPI7_FUSOF</name>
<evidence type="ECO:0000313" key="1">
    <source>
        <dbReference type="EMBL" id="EGU81167.1"/>
    </source>
</evidence>
<dbReference type="OrthoDB" id="5076810at2759"/>
<organism evidence="1">
    <name type="scientific">Fusarium oxysporum (strain Fo5176)</name>
    <name type="common">Fusarium vascular wilt</name>
    <dbReference type="NCBI Taxonomy" id="660025"/>
    <lineage>
        <taxon>Eukaryota</taxon>
        <taxon>Fungi</taxon>
        <taxon>Dikarya</taxon>
        <taxon>Ascomycota</taxon>
        <taxon>Pezizomycotina</taxon>
        <taxon>Sordariomycetes</taxon>
        <taxon>Hypocreomycetidae</taxon>
        <taxon>Hypocreales</taxon>
        <taxon>Nectriaceae</taxon>
        <taxon>Fusarium</taxon>
        <taxon>Fusarium oxysporum species complex</taxon>
    </lineage>
</organism>
<dbReference type="EMBL" id="AFQF01002499">
    <property type="protein sequence ID" value="EGU81167.1"/>
    <property type="molecule type" value="Genomic_DNA"/>
</dbReference>